<proteinExistence type="predicted"/>
<keyword evidence="2" id="KW-1133">Transmembrane helix</keyword>
<organism evidence="4 5">
    <name type="scientific">Vibrio scophthalmi</name>
    <dbReference type="NCBI Taxonomy" id="45658"/>
    <lineage>
        <taxon>Bacteria</taxon>
        <taxon>Pseudomonadati</taxon>
        <taxon>Pseudomonadota</taxon>
        <taxon>Gammaproteobacteria</taxon>
        <taxon>Vibrionales</taxon>
        <taxon>Vibrionaceae</taxon>
        <taxon>Vibrio</taxon>
    </lineage>
</organism>
<evidence type="ECO:0000256" key="1">
    <source>
        <dbReference type="SAM" id="Coils"/>
    </source>
</evidence>
<dbReference type="SUPFAM" id="SSF55073">
    <property type="entry name" value="Nucleotide cyclase"/>
    <property type="match status" value="1"/>
</dbReference>
<dbReference type="AlphaFoldDB" id="A0A1C7FFX4"/>
<keyword evidence="1" id="KW-0175">Coiled coil</keyword>
<feature type="transmembrane region" description="Helical" evidence="2">
    <location>
        <begin position="49"/>
        <end position="66"/>
    </location>
</feature>
<dbReference type="NCBIfam" id="TIGR00254">
    <property type="entry name" value="GGDEF"/>
    <property type="match status" value="1"/>
</dbReference>
<dbReference type="SMART" id="SM00267">
    <property type="entry name" value="GGDEF"/>
    <property type="match status" value="1"/>
</dbReference>
<dbReference type="GeneID" id="96873978"/>
<accession>A0A1C7FFX4</accession>
<keyword evidence="2" id="KW-0472">Membrane</keyword>
<gene>
    <name evidence="4" type="ORF">VSVS05_03770</name>
</gene>
<sequence length="279" mass="31954">MRSLFNNHQLSHWIFTSAIKFSIVPIVYIVPVFVFQIPVESIYDYLLEVVRLYCVILMTSMIGKLVNSKLIKLGLMIAVANGVYDSITEIVYIDLMISNRFPFADALLDEALLIIGYGCIIKGLYLHFTRINKLTLTDNLTKCYTLATLDLVPLGAYQVFYFDIDNFSNVNKSKGHDIGNKVLNAFATQLMYSCQDLGYVFRIEADKFLVVVDIDQAEDYIESVTKAYERKEISFSSGTAACLNNRFKESIAEAEENLREMKRCKNSLYNREFELEGYE</sequence>
<evidence type="ECO:0000259" key="3">
    <source>
        <dbReference type="PROSITE" id="PS50887"/>
    </source>
</evidence>
<dbReference type="InterPro" id="IPR029787">
    <property type="entry name" value="Nucleotide_cyclase"/>
</dbReference>
<dbReference type="Proteomes" id="UP000092528">
    <property type="component" value="Chromosome 2"/>
</dbReference>
<dbReference type="RefSeq" id="WP_005599951.1">
    <property type="nucleotide sequence ID" value="NZ_CP016415.1"/>
</dbReference>
<name>A0A1C7FFX4_9VIBR</name>
<dbReference type="Pfam" id="PF00990">
    <property type="entry name" value="GGDEF"/>
    <property type="match status" value="1"/>
</dbReference>
<feature type="transmembrane region" description="Helical" evidence="2">
    <location>
        <begin position="12"/>
        <end position="37"/>
    </location>
</feature>
<protein>
    <recommendedName>
        <fullName evidence="3">GGDEF domain-containing protein</fullName>
    </recommendedName>
</protein>
<feature type="domain" description="GGDEF" evidence="3">
    <location>
        <begin position="155"/>
        <end position="273"/>
    </location>
</feature>
<reference evidence="4 5" key="1">
    <citation type="submission" date="2016-07" db="EMBL/GenBank/DDBJ databases">
        <title>Genome sequencing of Vibrio scophthalmi strain VS-05, an isolated from Paralichthys olivaceus.</title>
        <authorList>
            <person name="Han H.-J."/>
        </authorList>
    </citation>
    <scope>NUCLEOTIDE SEQUENCE [LARGE SCALE GENOMIC DNA]</scope>
    <source>
        <strain evidence="4 5">VS-05</strain>
    </source>
</reference>
<dbReference type="InterPro" id="IPR000160">
    <property type="entry name" value="GGDEF_dom"/>
</dbReference>
<keyword evidence="2" id="KW-0812">Transmembrane</keyword>
<evidence type="ECO:0000256" key="2">
    <source>
        <dbReference type="SAM" id="Phobius"/>
    </source>
</evidence>
<evidence type="ECO:0000313" key="5">
    <source>
        <dbReference type="Proteomes" id="UP000092528"/>
    </source>
</evidence>
<dbReference type="PROSITE" id="PS50887">
    <property type="entry name" value="GGDEF"/>
    <property type="match status" value="1"/>
</dbReference>
<dbReference type="EMBL" id="CP016415">
    <property type="protein sequence ID" value="ANU38806.1"/>
    <property type="molecule type" value="Genomic_DNA"/>
</dbReference>
<keyword evidence="5" id="KW-1185">Reference proteome</keyword>
<dbReference type="InterPro" id="IPR043128">
    <property type="entry name" value="Rev_trsase/Diguanyl_cyclase"/>
</dbReference>
<evidence type="ECO:0000313" key="4">
    <source>
        <dbReference type="EMBL" id="ANU38806.1"/>
    </source>
</evidence>
<dbReference type="STRING" id="45658.VSVS12_04288"/>
<dbReference type="Gene3D" id="3.30.70.270">
    <property type="match status" value="1"/>
</dbReference>
<feature type="coiled-coil region" evidence="1">
    <location>
        <begin position="244"/>
        <end position="271"/>
    </location>
</feature>
<dbReference type="PATRIC" id="fig|45658.7.peg.3734"/>